<feature type="transmembrane region" description="Helical" evidence="8">
    <location>
        <begin position="164"/>
        <end position="184"/>
    </location>
</feature>
<feature type="transmembrane region" description="Helical" evidence="8">
    <location>
        <begin position="45"/>
        <end position="66"/>
    </location>
</feature>
<evidence type="ECO:0000256" key="7">
    <source>
        <dbReference type="ARBA" id="ARBA00023136"/>
    </source>
</evidence>
<feature type="transmembrane region" description="Helical" evidence="8">
    <location>
        <begin position="136"/>
        <end position="158"/>
    </location>
</feature>
<feature type="transmembrane region" description="Helical" evidence="8">
    <location>
        <begin position="311"/>
        <end position="334"/>
    </location>
</feature>
<dbReference type="SUPFAM" id="SSF103473">
    <property type="entry name" value="MFS general substrate transporter"/>
    <property type="match status" value="1"/>
</dbReference>
<feature type="transmembrane region" description="Helical" evidence="8">
    <location>
        <begin position="280"/>
        <end position="305"/>
    </location>
</feature>
<comment type="similarity">
    <text evidence="2">Belongs to the major facilitator superfamily. Bcr/CmlA family.</text>
</comment>
<keyword evidence="4" id="KW-1003">Cell membrane</keyword>
<feature type="transmembrane region" description="Helical" evidence="8">
    <location>
        <begin position="12"/>
        <end position="33"/>
    </location>
</feature>
<name>A0ABT4UEP9_9BACT</name>
<evidence type="ECO:0000256" key="3">
    <source>
        <dbReference type="ARBA" id="ARBA00022448"/>
    </source>
</evidence>
<dbReference type="InterPro" id="IPR020846">
    <property type="entry name" value="MFS_dom"/>
</dbReference>
<dbReference type="Proteomes" id="UP001210231">
    <property type="component" value="Unassembled WGS sequence"/>
</dbReference>
<evidence type="ECO:0000256" key="1">
    <source>
        <dbReference type="ARBA" id="ARBA00004651"/>
    </source>
</evidence>
<keyword evidence="3" id="KW-0813">Transport</keyword>
<dbReference type="NCBIfam" id="TIGR00710">
    <property type="entry name" value="efflux_Bcr_CflA"/>
    <property type="match status" value="1"/>
</dbReference>
<dbReference type="PANTHER" id="PTHR23502:SF132">
    <property type="entry name" value="POLYAMINE TRANSPORTER 2-RELATED"/>
    <property type="match status" value="1"/>
</dbReference>
<keyword evidence="5 8" id="KW-0812">Transmembrane</keyword>
<feature type="transmembrane region" description="Helical" evidence="8">
    <location>
        <begin position="103"/>
        <end position="124"/>
    </location>
</feature>
<keyword evidence="6 8" id="KW-1133">Transmembrane helix</keyword>
<feature type="transmembrane region" description="Helical" evidence="8">
    <location>
        <begin position="346"/>
        <end position="366"/>
    </location>
</feature>
<feature type="transmembrane region" description="Helical" evidence="8">
    <location>
        <begin position="372"/>
        <end position="390"/>
    </location>
</feature>
<dbReference type="InterPro" id="IPR036259">
    <property type="entry name" value="MFS_trans_sf"/>
</dbReference>
<dbReference type="Gene3D" id="1.20.1720.10">
    <property type="entry name" value="Multidrug resistance protein D"/>
    <property type="match status" value="1"/>
</dbReference>
<comment type="caution">
    <text evidence="10">The sequence shown here is derived from an EMBL/GenBank/DDBJ whole genome shotgun (WGS) entry which is preliminary data.</text>
</comment>
<sequence length="408" mass="43852">MQNNSKKQKTIILIILGLLSALGPFSIDMYLPGFNGIAQSLNTDVAHVSLSLSSFFIGISVGQFLYGPLLDKYGRLKILYIGFAIFIVASLLCAISTSVEMLIGLRFFQAIGSCVGMVASRAMVRDLYPVSESARVFSRLMLVVGISPIIAPTVGGIVAAHFGWQVIFVILAAMGLLIVSLVKLNMQETIVPNKDYSLKPGFILSEFIGIFKDPQFSKFALTSGISAAGLYAYIAGSPALFVKRLGTTEQQYGWFFAVIALGIISATQINTLLLKRFKTYNIAAVALSCQLLVGFILIALAHFHVLNIPLAISFLCLFLMCQGFTFANTSALAMAKFPHKAGMASALMGGIQMGAGALTSAIVSILSKNSNTPMMIVMSSCAGIALFFALRGKRLIERNNKTANLESY</sequence>
<organism evidence="10 11">
    <name type="scientific">Polluticaenibacter yanchengensis</name>
    <dbReference type="NCBI Taxonomy" id="3014562"/>
    <lineage>
        <taxon>Bacteria</taxon>
        <taxon>Pseudomonadati</taxon>
        <taxon>Bacteroidota</taxon>
        <taxon>Chitinophagia</taxon>
        <taxon>Chitinophagales</taxon>
        <taxon>Chitinophagaceae</taxon>
        <taxon>Polluticaenibacter</taxon>
    </lineage>
</organism>
<evidence type="ECO:0000256" key="4">
    <source>
        <dbReference type="ARBA" id="ARBA00022475"/>
    </source>
</evidence>
<feature type="transmembrane region" description="Helical" evidence="8">
    <location>
        <begin position="78"/>
        <end position="97"/>
    </location>
</feature>
<evidence type="ECO:0000256" key="2">
    <source>
        <dbReference type="ARBA" id="ARBA00006236"/>
    </source>
</evidence>
<proteinExistence type="inferred from homology"/>
<comment type="subcellular location">
    <subcellularLocation>
        <location evidence="1">Cell membrane</location>
        <topology evidence="1">Multi-pass membrane protein</topology>
    </subcellularLocation>
</comment>
<feature type="domain" description="Major facilitator superfamily (MFS) profile" evidence="9">
    <location>
        <begin position="12"/>
        <end position="397"/>
    </location>
</feature>
<reference evidence="10 11" key="1">
    <citation type="submission" date="2022-12" db="EMBL/GenBank/DDBJ databases">
        <title>Chitinophagaceae gen. sp. nov., a new member of the family Chitinophagaceae, isolated from soil in a chemical factory.</title>
        <authorList>
            <person name="Ke Z."/>
        </authorList>
    </citation>
    <scope>NUCLEOTIDE SEQUENCE [LARGE SCALE GENOMIC DNA]</scope>
    <source>
        <strain evidence="10 11">LY-5</strain>
    </source>
</reference>
<dbReference type="PROSITE" id="PS50850">
    <property type="entry name" value="MFS"/>
    <property type="match status" value="1"/>
</dbReference>
<dbReference type="EMBL" id="JAQGEF010000001">
    <property type="protein sequence ID" value="MDA3613276.1"/>
    <property type="molecule type" value="Genomic_DNA"/>
</dbReference>
<keyword evidence="7 8" id="KW-0472">Membrane</keyword>
<evidence type="ECO:0000256" key="8">
    <source>
        <dbReference type="SAM" id="Phobius"/>
    </source>
</evidence>
<gene>
    <name evidence="10" type="ORF">O3P16_00540</name>
</gene>
<evidence type="ECO:0000313" key="11">
    <source>
        <dbReference type="Proteomes" id="UP001210231"/>
    </source>
</evidence>
<dbReference type="Pfam" id="PF07690">
    <property type="entry name" value="MFS_1"/>
    <property type="match status" value="1"/>
</dbReference>
<evidence type="ECO:0000256" key="6">
    <source>
        <dbReference type="ARBA" id="ARBA00022989"/>
    </source>
</evidence>
<evidence type="ECO:0000256" key="5">
    <source>
        <dbReference type="ARBA" id="ARBA00022692"/>
    </source>
</evidence>
<dbReference type="PANTHER" id="PTHR23502">
    <property type="entry name" value="MAJOR FACILITATOR SUPERFAMILY"/>
    <property type="match status" value="1"/>
</dbReference>
<feature type="transmembrane region" description="Helical" evidence="8">
    <location>
        <begin position="219"/>
        <end position="241"/>
    </location>
</feature>
<evidence type="ECO:0000313" key="10">
    <source>
        <dbReference type="EMBL" id="MDA3613276.1"/>
    </source>
</evidence>
<dbReference type="InterPro" id="IPR004812">
    <property type="entry name" value="Efflux_drug-R_Bcr/CmlA"/>
</dbReference>
<dbReference type="RefSeq" id="WP_407029609.1">
    <property type="nucleotide sequence ID" value="NZ_JAQGEF010000001.1"/>
</dbReference>
<keyword evidence="11" id="KW-1185">Reference proteome</keyword>
<protein>
    <submittedName>
        <fullName evidence="10">Multidrug effflux MFS transporter</fullName>
    </submittedName>
</protein>
<accession>A0ABT4UEP9</accession>
<evidence type="ECO:0000259" key="9">
    <source>
        <dbReference type="PROSITE" id="PS50850"/>
    </source>
</evidence>
<dbReference type="InterPro" id="IPR011701">
    <property type="entry name" value="MFS"/>
</dbReference>
<feature type="transmembrane region" description="Helical" evidence="8">
    <location>
        <begin position="253"/>
        <end position="273"/>
    </location>
</feature>
<dbReference type="CDD" id="cd17320">
    <property type="entry name" value="MFS_MdfA_MDR_like"/>
    <property type="match status" value="1"/>
</dbReference>